<evidence type="ECO:0000256" key="1">
    <source>
        <dbReference type="SAM" id="MobiDB-lite"/>
    </source>
</evidence>
<dbReference type="PANTHER" id="PTHR23261">
    <property type="entry name" value="GROUNDHOG-RELATED"/>
    <property type="match status" value="1"/>
</dbReference>
<comment type="caution">
    <text evidence="2">The sequence shown here is derived from an EMBL/GenBank/DDBJ whole genome shotgun (WGS) entry which is preliminary data.</text>
</comment>
<feature type="compositionally biased region" description="Low complexity" evidence="1">
    <location>
        <begin position="455"/>
        <end position="470"/>
    </location>
</feature>
<protein>
    <recommendedName>
        <fullName evidence="4">RanBP2-type domain-containing protein</fullName>
    </recommendedName>
</protein>
<feature type="region of interest" description="Disordered" evidence="1">
    <location>
        <begin position="484"/>
        <end position="519"/>
    </location>
</feature>
<feature type="region of interest" description="Disordered" evidence="1">
    <location>
        <begin position="2216"/>
        <end position="2328"/>
    </location>
</feature>
<feature type="region of interest" description="Disordered" evidence="1">
    <location>
        <begin position="948"/>
        <end position="973"/>
    </location>
</feature>
<dbReference type="PANTHER" id="PTHR23261:SF77">
    <property type="entry name" value="GROUND-LIKE DOMAIN-CONTAINING PROTEIN"/>
    <property type="match status" value="1"/>
</dbReference>
<feature type="region of interest" description="Disordered" evidence="1">
    <location>
        <begin position="978"/>
        <end position="997"/>
    </location>
</feature>
<evidence type="ECO:0000313" key="3">
    <source>
        <dbReference type="Proteomes" id="UP001430356"/>
    </source>
</evidence>
<feature type="compositionally biased region" description="Low complexity" evidence="1">
    <location>
        <begin position="1604"/>
        <end position="1613"/>
    </location>
</feature>
<feature type="compositionally biased region" description="Acidic residues" evidence="1">
    <location>
        <begin position="1592"/>
        <end position="1603"/>
    </location>
</feature>
<gene>
    <name evidence="2" type="ORF">NESM_000209200</name>
</gene>
<accession>A0AAW0FAA5</accession>
<dbReference type="Proteomes" id="UP001430356">
    <property type="component" value="Unassembled WGS sequence"/>
</dbReference>
<organism evidence="2 3">
    <name type="scientific">Novymonas esmeraldas</name>
    <dbReference type="NCBI Taxonomy" id="1808958"/>
    <lineage>
        <taxon>Eukaryota</taxon>
        <taxon>Discoba</taxon>
        <taxon>Euglenozoa</taxon>
        <taxon>Kinetoplastea</taxon>
        <taxon>Metakinetoplastina</taxon>
        <taxon>Trypanosomatida</taxon>
        <taxon>Trypanosomatidae</taxon>
        <taxon>Novymonas</taxon>
    </lineage>
</organism>
<feature type="compositionally biased region" description="Low complexity" evidence="1">
    <location>
        <begin position="1694"/>
        <end position="1706"/>
    </location>
</feature>
<sequence>MHHVRWLRCGDGAAAMLPSRSCTPTPSRALPALASACVSSPAMPRSFRLGDRVRPNSLRQRIRPSPGAAWRRGTTTTAAAARACLQCVWSPSPLACAVRQASLERSSGSSSSSGSGSGDGGAEEAVQTSFSDAPRRTSGPPHGRTAASDAVSPAVLAAAIMRRHRQHASLPYLRISSGVEVPDCAGGAYHMQERPVRRPGAGAQLTDGGYVCRTRTGATNVRITAVPAAAPSHGSAGAAAVPSVVLRDGAYARAQHYEPFDRLFHRYVERGHVAHAAQRLLHHPEAPAPAVLLDAVMRHRAPTQSFVCQALLATLHTIRRDNTTAAAAAFALHRVSARLRTDVQMRDLYETPEVRALLLEALLHEALFDEAAGVAAETPTSWITPSAWAQLISTAAQSKLPHSHLLWRLLRVRGAAAPAAPGAAASSGVLTRAGESALLGALRPAAHATRRAETHAAAAPRSSTSAPDTALDTRACATVQMPSHTEVGGRGLTPLLASTTSAPGAGEHRSTDGAVSALDGIDDGPPHWCELTPVELGYAAEHHSGDASPAAGDFRAAGAAGVLYSHPSFQAMMQDVEREVGSGGGDTEAVRVRVLWETTALRMVCTRHGIVCGLDAATTAALLLRCGISFGAHASPLLAIHILDRYVRGCRMLRDQLVEAQRRVEAQLAATAATTTQTALSATCPRLSDAVAPHPTPFLMFFKLMRDARDVLSHTVDSSGSSGDDDGAAAVGVAATALGAAGRAHAVLPLVHWEVVWHQFQLLNRENPRWMAQLELSEAGDLCLNVLQVLCRGADPWLTLNVARRVAAVHAVDGVEVSLWLLHRLDASHHTDEAREVARKLFRWLLVDVGVHVQPSLHRHLVPAARALIRLGLQEELSTLYSAVLDAVLTFSQEHRDAFTRVMADLVCPSCASVLPERDVYVDRACPNCMAVVPAKSADSIPSFQLSAEHAERRHAQRRQRQQRTRERLTSSVRRLQLQGGADAASHTTAAVARRHPPRDAADVLQWHLRKGDAAEGPVAGAPPPLQLPAAAGHAWLVPGVSVSDDLALFSVPGGTATVLDVRAALEESSRRLQLQRAARLYILAQRGDTAALQLASAALPSTLPVSVQALDASALRYLSPATHAAAAAAPAAATSVLDGAWVCVWCQEKNTEWSSRVQCSACGAETGPAAPWRRFAYATSSGDVLTELRGRVRNCEERPLDAVVAGYLLLVYRRTFQLQATPADHDRLLRLIAVLCQLQERVLAGYLYTRLVPVSQRSVGQPLASLAQAFGQEMTPAFRGLSQADVVRPDADGVVFAAVFGAETCRVCFGAHDWRACPIVTRNFAGAAATAATAAGASTGGDGGQRTAISLSPAEKQRVVLERLSRRIHHAVASLTPSSATDAASASASVLLPPGKPNAQLVMDAYTAYVSSPFREVFAHLHADEANRLSLLLSRARQYRRAAFVLCHVPPEQRATDAYVRLGPYFNVSAAEMLALLRRPSPTFMQVTQTCCMCLDARHASHECPRLADWLGGVQRLAATVSGSSSSSSSSGGGGGGAAALLDVDGDAHRRRRLKAQVDGWVTAGPERLHAFYRHLIDHIDLLRPAAAASADDDDVEEEEGGEPASGSAAAPLPHRRRCAGADDPLVYAVNATIVKLSVVEGRSSEAYRLYARAPVECVAASTTAAMLRMNGFSDESARALLSSTPASTTDDGTPSTAGSPSASAMLHAPPAARAAVVPVRQRCLMCFSPDHTFPACPELASATSAAERLMLVLRHVGGIACVPDGIGAAAAYVYGEYNGGHLSADVLRSHPALTAALLRLVMRCYATRQLSLGVRVLRRLPVEVVPAGAAYVGLWRAAGLPEAEVEQRRTHLLALFDAEGLTPSITAPPPRPTYTNVFLARLSHILHDDLCRHCFEHGHSIATCPLFHAEVSFGRDYVAAYRMSMMSEQLDRAWQEAYLLRLVDFLETHRLAMPYHVTGVANALNAITAMWCFRGEPGIALRHLLRIPPAYRRRQAFKHVLHCLRVPPAEITRLLGGFHFATDGGNATAATAVATAPPPAQQQQQEVAMAQHLLMPRPAIRDLARKLIFDHVPAAIAALAESEDRMKEIRRRHERRSGGGGGGMAAELRERLTRQDRGQAAAAATAEAEAVRHVVQSGDVAQLREDFDPILTTLEDAVGMKLGSRHTLFTGAADILAAAAAAAAAAATTTPTTTASPTADAEVVTEVLASSTSSSGAAVDAASPRSHGSVTPAAGTEAGGRTNSGGSGGGNSRRDDRPPSSSRRGARQPPRSQDRQPQQQQHQQRHQQQQQQQHQQRQQQQQQQQQQQRRDRHHGRRGGHANPRSS</sequence>
<feature type="region of interest" description="Disordered" evidence="1">
    <location>
        <begin position="48"/>
        <end position="74"/>
    </location>
</feature>
<name>A0AAW0FAA5_9TRYP</name>
<feature type="compositionally biased region" description="Basic residues" evidence="1">
    <location>
        <begin position="2312"/>
        <end position="2321"/>
    </location>
</feature>
<dbReference type="InterPro" id="IPR052886">
    <property type="entry name" value="LCS_TC/CRSF"/>
</dbReference>
<reference evidence="2 3" key="1">
    <citation type="journal article" date="2021" name="MBio">
        <title>A New Model Trypanosomatid, Novymonas esmeraldas: Genomic Perception of Its 'Candidatus Pandoraea novymonadis' Endosymbiont.</title>
        <authorList>
            <person name="Zakharova A."/>
            <person name="Saura A."/>
            <person name="Butenko A."/>
            <person name="Podesvova L."/>
            <person name="Warmusova S."/>
            <person name="Kostygov A.Y."/>
            <person name="Nenarokova A."/>
            <person name="Lukes J."/>
            <person name="Opperdoes F.R."/>
            <person name="Yurchenko V."/>
        </authorList>
    </citation>
    <scope>NUCLEOTIDE SEQUENCE [LARGE SCALE GENOMIC DNA]</scope>
    <source>
        <strain evidence="2 3">E262AT.01</strain>
    </source>
</reference>
<feature type="region of interest" description="Disordered" evidence="1">
    <location>
        <begin position="1591"/>
        <end position="1617"/>
    </location>
</feature>
<feature type="compositionally biased region" description="Low complexity" evidence="1">
    <location>
        <begin position="2261"/>
        <end position="2309"/>
    </location>
</feature>
<feature type="region of interest" description="Disordered" evidence="1">
    <location>
        <begin position="1685"/>
        <end position="1706"/>
    </location>
</feature>
<proteinExistence type="predicted"/>
<dbReference type="EMBL" id="JAECZO010000015">
    <property type="protein sequence ID" value="KAK7201462.1"/>
    <property type="molecule type" value="Genomic_DNA"/>
</dbReference>
<evidence type="ECO:0008006" key="4">
    <source>
        <dbReference type="Google" id="ProtNLM"/>
    </source>
</evidence>
<keyword evidence="3" id="KW-1185">Reference proteome</keyword>
<feature type="compositionally biased region" description="Low complexity" evidence="1">
    <location>
        <begin position="982"/>
        <end position="992"/>
    </location>
</feature>
<feature type="compositionally biased region" description="Gly residues" evidence="1">
    <location>
        <begin position="2244"/>
        <end position="2253"/>
    </location>
</feature>
<feature type="region of interest" description="Disordered" evidence="1">
    <location>
        <begin position="449"/>
        <end position="470"/>
    </location>
</feature>
<evidence type="ECO:0000313" key="2">
    <source>
        <dbReference type="EMBL" id="KAK7201462.1"/>
    </source>
</evidence>
<feature type="region of interest" description="Disordered" evidence="1">
    <location>
        <begin position="103"/>
        <end position="150"/>
    </location>
</feature>